<dbReference type="Proteomes" id="UP001642484">
    <property type="component" value="Unassembled WGS sequence"/>
</dbReference>
<feature type="compositionally biased region" description="Acidic residues" evidence="1">
    <location>
        <begin position="112"/>
        <end position="121"/>
    </location>
</feature>
<dbReference type="EMBL" id="CAXAMN010022951">
    <property type="protein sequence ID" value="CAK9073970.1"/>
    <property type="molecule type" value="Genomic_DNA"/>
</dbReference>
<evidence type="ECO:0000313" key="3">
    <source>
        <dbReference type="Proteomes" id="UP001642484"/>
    </source>
</evidence>
<comment type="caution">
    <text evidence="2">The sequence shown here is derived from an EMBL/GenBank/DDBJ whole genome shotgun (WGS) entry which is preliminary data.</text>
</comment>
<feature type="compositionally biased region" description="Basic residues" evidence="1">
    <location>
        <begin position="127"/>
        <end position="139"/>
    </location>
</feature>
<proteinExistence type="predicted"/>
<reference evidence="2 3" key="1">
    <citation type="submission" date="2024-02" db="EMBL/GenBank/DDBJ databases">
        <authorList>
            <person name="Chen Y."/>
            <person name="Shah S."/>
            <person name="Dougan E. K."/>
            <person name="Thang M."/>
            <person name="Chan C."/>
        </authorList>
    </citation>
    <scope>NUCLEOTIDE SEQUENCE [LARGE SCALE GENOMIC DNA]</scope>
</reference>
<evidence type="ECO:0000256" key="1">
    <source>
        <dbReference type="SAM" id="MobiDB-lite"/>
    </source>
</evidence>
<feature type="compositionally biased region" description="Basic and acidic residues" evidence="1">
    <location>
        <begin position="40"/>
        <end position="68"/>
    </location>
</feature>
<evidence type="ECO:0000313" key="2">
    <source>
        <dbReference type="EMBL" id="CAK9073970.1"/>
    </source>
</evidence>
<gene>
    <name evidence="2" type="ORF">CCMP2556_LOCUS36454</name>
</gene>
<organism evidence="2 3">
    <name type="scientific">Durusdinium trenchii</name>
    <dbReference type="NCBI Taxonomy" id="1381693"/>
    <lineage>
        <taxon>Eukaryota</taxon>
        <taxon>Sar</taxon>
        <taxon>Alveolata</taxon>
        <taxon>Dinophyceae</taxon>
        <taxon>Suessiales</taxon>
        <taxon>Symbiodiniaceae</taxon>
        <taxon>Durusdinium</taxon>
    </lineage>
</organism>
<feature type="compositionally biased region" description="Basic and acidic residues" evidence="1">
    <location>
        <begin position="89"/>
        <end position="111"/>
    </location>
</feature>
<protein>
    <submittedName>
        <fullName evidence="2">Uncharacterized protein</fullName>
    </submittedName>
</protein>
<feature type="region of interest" description="Disordered" evidence="1">
    <location>
        <begin position="30"/>
        <end position="193"/>
    </location>
</feature>
<accession>A0ABP0PGX7</accession>
<feature type="compositionally biased region" description="Basic and acidic residues" evidence="1">
    <location>
        <begin position="140"/>
        <end position="155"/>
    </location>
</feature>
<sequence>MPQMPEDLMKAADAAIADLAQDEAEMDAEFLKGQQALRQMQKEAKQAHEDPDRAYAEEVDEHGAEGKPRSRGRGKGRGKGRGRGRGRKAKGDPPKGSGKADPESMEAGEREKDEEDVEENEALPAGKRAKTKQLPRKRATSKEGDADPHAKKAKPDSSAAAARQDEHEDWCISIDKKETANDKREKDKEDLKAKQETVRPWVWWITFRNCAMVQLR</sequence>
<feature type="compositionally biased region" description="Basic and acidic residues" evidence="1">
    <location>
        <begin position="163"/>
        <end position="193"/>
    </location>
</feature>
<name>A0ABP0PGX7_9DINO</name>
<keyword evidence="3" id="KW-1185">Reference proteome</keyword>
<feature type="compositionally biased region" description="Basic residues" evidence="1">
    <location>
        <begin position="69"/>
        <end position="88"/>
    </location>
</feature>